<dbReference type="GO" id="GO:0006281">
    <property type="term" value="P:DNA repair"/>
    <property type="evidence" value="ECO:0007669"/>
    <property type="project" value="UniProtKB-UniRule"/>
</dbReference>
<dbReference type="InterPro" id="IPR001650">
    <property type="entry name" value="Helicase_C-like"/>
</dbReference>
<evidence type="ECO:0000256" key="13">
    <source>
        <dbReference type="ARBA" id="ARBA00034808"/>
    </source>
</evidence>
<name>A0A2M7SFA2_9BACT</name>
<dbReference type="Proteomes" id="UP000229307">
    <property type="component" value="Unassembled WGS sequence"/>
</dbReference>
<dbReference type="NCBIfam" id="NF008165">
    <property type="entry name" value="PRK10917.1-3"/>
    <property type="match status" value="1"/>
</dbReference>
<dbReference type="SMART" id="SM00490">
    <property type="entry name" value="HELICc"/>
    <property type="match status" value="1"/>
</dbReference>
<dbReference type="NCBIfam" id="TIGR00643">
    <property type="entry name" value="recG"/>
    <property type="match status" value="1"/>
</dbReference>
<keyword evidence="5 15" id="KW-0378">Hydrolase</keyword>
<keyword evidence="7 15" id="KW-0067">ATP-binding</keyword>
<evidence type="ECO:0000256" key="15">
    <source>
        <dbReference type="RuleBase" id="RU363016"/>
    </source>
</evidence>
<feature type="domain" description="Helicase ATP-binding" evidence="16">
    <location>
        <begin position="425"/>
        <end position="586"/>
    </location>
</feature>
<proteinExistence type="inferred from homology"/>
<evidence type="ECO:0000259" key="17">
    <source>
        <dbReference type="PROSITE" id="PS51194"/>
    </source>
</evidence>
<keyword evidence="10 15" id="KW-0234">DNA repair</keyword>
<dbReference type="PANTHER" id="PTHR47964">
    <property type="entry name" value="ATP-DEPENDENT DNA HELICASE HOMOLOG RECG, CHLOROPLASTIC"/>
    <property type="match status" value="1"/>
</dbReference>
<dbReference type="PANTHER" id="PTHR47964:SF1">
    <property type="entry name" value="ATP-DEPENDENT DNA HELICASE HOMOLOG RECG, CHLOROPLASTIC"/>
    <property type="match status" value="1"/>
</dbReference>
<dbReference type="InterPro" id="IPR014001">
    <property type="entry name" value="Helicase_ATP-bd"/>
</dbReference>
<dbReference type="GO" id="GO:0005524">
    <property type="term" value="F:ATP binding"/>
    <property type="evidence" value="ECO:0007669"/>
    <property type="project" value="UniProtKB-KW"/>
</dbReference>
<accession>A0A2M7SFA2</accession>
<keyword evidence="9 15" id="KW-0233">DNA recombination</keyword>
<protein>
    <recommendedName>
        <fullName evidence="2 15">ATP-dependent DNA helicase RecG</fullName>
        <ecNumber evidence="13 15">5.6.2.4</ecNumber>
    </recommendedName>
</protein>
<dbReference type="CDD" id="cd17992">
    <property type="entry name" value="DEXHc_RecG"/>
    <property type="match status" value="1"/>
</dbReference>
<evidence type="ECO:0000256" key="12">
    <source>
        <dbReference type="ARBA" id="ARBA00034617"/>
    </source>
</evidence>
<dbReference type="InterPro" id="IPR004609">
    <property type="entry name" value="ATP-dep_DNA_helicase_RecG"/>
</dbReference>
<evidence type="ECO:0000313" key="19">
    <source>
        <dbReference type="Proteomes" id="UP000229307"/>
    </source>
</evidence>
<dbReference type="EMBL" id="PFMR01000031">
    <property type="protein sequence ID" value="PIZ18170.1"/>
    <property type="molecule type" value="Genomic_DNA"/>
</dbReference>
<dbReference type="Pfam" id="PF00271">
    <property type="entry name" value="Helicase_C"/>
    <property type="match status" value="1"/>
</dbReference>
<evidence type="ECO:0000256" key="7">
    <source>
        <dbReference type="ARBA" id="ARBA00022840"/>
    </source>
</evidence>
<dbReference type="AlphaFoldDB" id="A0A2M7SFA2"/>
<dbReference type="InterPro" id="IPR012340">
    <property type="entry name" value="NA-bd_OB-fold"/>
</dbReference>
<dbReference type="Pfam" id="PF17191">
    <property type="entry name" value="RecG_wedge"/>
    <property type="match status" value="1"/>
</dbReference>
<dbReference type="PROSITE" id="PS51192">
    <property type="entry name" value="HELICASE_ATP_BIND_1"/>
    <property type="match status" value="1"/>
</dbReference>
<dbReference type="InterPro" id="IPR045562">
    <property type="entry name" value="RecG_dom3_C"/>
</dbReference>
<comment type="catalytic activity">
    <reaction evidence="12 15">
        <text>Couples ATP hydrolysis with the unwinding of duplex DNA by translocating in the 3'-5' direction.</text>
        <dbReference type="EC" id="5.6.2.4"/>
    </reaction>
</comment>
<comment type="function">
    <text evidence="15">Plays a critical role in recombination and DNA repair. Helps process Holliday junction intermediates to mature products by catalyzing branch migration. Has replication fork regression activity, unwinds stalled or blocked replication forks to make a HJ that can be resolved. Has a DNA unwinding activity characteristic of a DNA helicase with 3'-5' polarity.</text>
</comment>
<evidence type="ECO:0000256" key="10">
    <source>
        <dbReference type="ARBA" id="ARBA00023204"/>
    </source>
</evidence>
<dbReference type="CDD" id="cd04488">
    <property type="entry name" value="RecG_wedge_OBF"/>
    <property type="match status" value="1"/>
</dbReference>
<evidence type="ECO:0000256" key="5">
    <source>
        <dbReference type="ARBA" id="ARBA00022801"/>
    </source>
</evidence>
<dbReference type="GO" id="GO:0016887">
    <property type="term" value="F:ATP hydrolysis activity"/>
    <property type="evidence" value="ECO:0007669"/>
    <property type="project" value="RHEA"/>
</dbReference>
<dbReference type="InterPro" id="IPR011545">
    <property type="entry name" value="DEAD/DEAH_box_helicase_dom"/>
</dbReference>
<dbReference type="SUPFAM" id="SSF50249">
    <property type="entry name" value="Nucleic acid-binding proteins"/>
    <property type="match status" value="1"/>
</dbReference>
<evidence type="ECO:0000256" key="11">
    <source>
        <dbReference type="ARBA" id="ARBA00023235"/>
    </source>
</evidence>
<dbReference type="InterPro" id="IPR027417">
    <property type="entry name" value="P-loop_NTPase"/>
</dbReference>
<evidence type="ECO:0000256" key="1">
    <source>
        <dbReference type="ARBA" id="ARBA00007504"/>
    </source>
</evidence>
<dbReference type="NCBIfam" id="NF008168">
    <property type="entry name" value="PRK10917.2-2"/>
    <property type="match status" value="1"/>
</dbReference>
<gene>
    <name evidence="18" type="ORF">COY52_01010</name>
</gene>
<dbReference type="SMART" id="SM00487">
    <property type="entry name" value="DEXDc"/>
    <property type="match status" value="1"/>
</dbReference>
<evidence type="ECO:0000256" key="4">
    <source>
        <dbReference type="ARBA" id="ARBA00022763"/>
    </source>
</evidence>
<comment type="similarity">
    <text evidence="1 15">Belongs to the helicase family. RecG subfamily.</text>
</comment>
<keyword evidence="8" id="KW-0238">DNA-binding</keyword>
<dbReference type="InterPro" id="IPR033454">
    <property type="entry name" value="RecG_wedge"/>
</dbReference>
<dbReference type="SUPFAM" id="SSF52540">
    <property type="entry name" value="P-loop containing nucleoside triphosphate hydrolases"/>
    <property type="match status" value="2"/>
</dbReference>
<dbReference type="PROSITE" id="PS51194">
    <property type="entry name" value="HELICASE_CTER"/>
    <property type="match status" value="1"/>
</dbReference>
<evidence type="ECO:0000256" key="3">
    <source>
        <dbReference type="ARBA" id="ARBA00022741"/>
    </source>
</evidence>
<evidence type="ECO:0000256" key="2">
    <source>
        <dbReference type="ARBA" id="ARBA00017846"/>
    </source>
</evidence>
<evidence type="ECO:0000256" key="9">
    <source>
        <dbReference type="ARBA" id="ARBA00023172"/>
    </source>
</evidence>
<dbReference type="Gene3D" id="3.40.50.300">
    <property type="entry name" value="P-loop containing nucleotide triphosphate hydrolases"/>
    <property type="match status" value="2"/>
</dbReference>
<evidence type="ECO:0000313" key="18">
    <source>
        <dbReference type="EMBL" id="PIZ18170.1"/>
    </source>
</evidence>
<dbReference type="Pfam" id="PF19833">
    <property type="entry name" value="RecG_dom3_C"/>
    <property type="match status" value="1"/>
</dbReference>
<evidence type="ECO:0000259" key="16">
    <source>
        <dbReference type="PROSITE" id="PS51192"/>
    </source>
</evidence>
<sequence>MENLKSNFKLQNVNCKLQDPETETAKLREIIQKIKKPFGLEEKNGCTNFSVIGGFSSYVMNWAQKALDAVSGIKYQVSSKGYIISNLNELKKIFEGYISAKINYRVVLLKQGLQAIGKIEKFLEDPGAFREEIAGKKARTAQDLSSPAQYLKGVGPKRARILGKVGVGTIRDLLMYFPFRYEDRSRLTLIAQLQDGDEKTIQAIVKNQKLIRTRRGMLLKVILTDGTGEVGMACFNQYYLKDILIPGTSLVLTGKFSRREASRSRRLEVSSFTYEVLRSAQEGETPEDEMIHTNRIVPIYPVTERLNMRFLRALIKHTLDEYLPALSDSIPAGIRERQGLADYRTAVENIHFPKDLAICEEARRRLVFDEFFYLQAALAVEKNKVKAAPGITFSIPQDFLPGFEKLLPFKLTGSQRKVIGEIFADMSSPRPMNRLLQGDVGSGKTVVAVCAAYAAMKNGFQVVFMAPTEILAEQHFLNLREFLSGLGIKSVLLVSGISRKERESVLEDIAGGEADIAIGTHALLEQDVRFAKLGLAIIDEQHRFGVLQRAGLRQKGANPDVLVMTATPIPRTLALTLYGDLDVSVIREMPPGRKEIKTRLFSGNADRESVQEIVRGEIRSGRQVYIVYPLIEESEKIDLKAAVKEFERLKKVYPEFRLGLMHGRLPPDEKDDIMKNFKNGSIKILVSTTVIEVGIDVANASVMLIEHPERFGLAQLHQLRGRIGRGGYESTCILLASARLTEEARARINALVRTTDGFEIAEADLGIRGPGEFTGTRQSGMLDFRLADLVKDFRLLETAREEAFALAGADPDLSSEGNRPLKEMIRTIYKGREKLLKVA</sequence>
<comment type="caution">
    <text evidence="18">The sequence shown here is derived from an EMBL/GenBank/DDBJ whole genome shotgun (WGS) entry which is preliminary data.</text>
</comment>
<keyword evidence="3 15" id="KW-0547">Nucleotide-binding</keyword>
<keyword evidence="6 15" id="KW-0347">Helicase</keyword>
<evidence type="ECO:0000256" key="8">
    <source>
        <dbReference type="ARBA" id="ARBA00023125"/>
    </source>
</evidence>
<dbReference type="Pfam" id="PF00270">
    <property type="entry name" value="DEAD"/>
    <property type="match status" value="1"/>
</dbReference>
<reference evidence="19" key="1">
    <citation type="submission" date="2017-09" db="EMBL/GenBank/DDBJ databases">
        <title>Depth-based differentiation of microbial function through sediment-hosted aquifers and enrichment of novel symbionts in the deep terrestrial subsurface.</title>
        <authorList>
            <person name="Probst A.J."/>
            <person name="Ladd B."/>
            <person name="Jarett J.K."/>
            <person name="Geller-Mcgrath D.E."/>
            <person name="Sieber C.M.K."/>
            <person name="Emerson J.B."/>
            <person name="Anantharaman K."/>
            <person name="Thomas B.C."/>
            <person name="Malmstrom R."/>
            <person name="Stieglmeier M."/>
            <person name="Klingl A."/>
            <person name="Woyke T."/>
            <person name="Ryan C.M."/>
            <person name="Banfield J.F."/>
        </authorList>
    </citation>
    <scope>NUCLEOTIDE SEQUENCE [LARGE SCALE GENOMIC DNA]</scope>
</reference>
<feature type="domain" description="Helicase C-terminal" evidence="17">
    <location>
        <begin position="606"/>
        <end position="771"/>
    </location>
</feature>
<dbReference type="Gene3D" id="2.40.50.140">
    <property type="entry name" value="Nucleic acid-binding proteins"/>
    <property type="match status" value="1"/>
</dbReference>
<dbReference type="InterPro" id="IPR047112">
    <property type="entry name" value="RecG/Mfd"/>
</dbReference>
<comment type="catalytic activity">
    <reaction evidence="14 15">
        <text>ATP + H2O = ADP + phosphate + H(+)</text>
        <dbReference type="Rhea" id="RHEA:13065"/>
        <dbReference type="ChEBI" id="CHEBI:15377"/>
        <dbReference type="ChEBI" id="CHEBI:15378"/>
        <dbReference type="ChEBI" id="CHEBI:30616"/>
        <dbReference type="ChEBI" id="CHEBI:43474"/>
        <dbReference type="ChEBI" id="CHEBI:456216"/>
        <dbReference type="EC" id="5.6.2.4"/>
    </reaction>
</comment>
<keyword evidence="11" id="KW-0413">Isomerase</keyword>
<evidence type="ECO:0000256" key="6">
    <source>
        <dbReference type="ARBA" id="ARBA00022806"/>
    </source>
</evidence>
<dbReference type="EC" id="5.6.2.4" evidence="13 15"/>
<organism evidence="18 19">
    <name type="scientific">Candidatus Desantisbacteria bacterium CG_4_10_14_0_8_um_filter_48_22</name>
    <dbReference type="NCBI Taxonomy" id="1974543"/>
    <lineage>
        <taxon>Bacteria</taxon>
        <taxon>Candidatus Desantisiibacteriota</taxon>
    </lineage>
</organism>
<dbReference type="GO" id="GO:0006310">
    <property type="term" value="P:DNA recombination"/>
    <property type="evidence" value="ECO:0007669"/>
    <property type="project" value="UniProtKB-UniRule"/>
</dbReference>
<dbReference type="GO" id="GO:0003677">
    <property type="term" value="F:DNA binding"/>
    <property type="evidence" value="ECO:0007669"/>
    <property type="project" value="UniProtKB-KW"/>
</dbReference>
<dbReference type="GO" id="GO:0043138">
    <property type="term" value="F:3'-5' DNA helicase activity"/>
    <property type="evidence" value="ECO:0007669"/>
    <property type="project" value="UniProtKB-EC"/>
</dbReference>
<evidence type="ECO:0000256" key="14">
    <source>
        <dbReference type="ARBA" id="ARBA00048988"/>
    </source>
</evidence>
<keyword evidence="4 15" id="KW-0227">DNA damage</keyword>